<evidence type="ECO:0000256" key="4">
    <source>
        <dbReference type="ARBA" id="ARBA00022989"/>
    </source>
</evidence>
<dbReference type="PANTHER" id="PTHR42718:SF9">
    <property type="entry name" value="MAJOR FACILITATOR SUPERFAMILY MULTIDRUG TRANSPORTER MFSC"/>
    <property type="match status" value="1"/>
</dbReference>
<dbReference type="PANTHER" id="PTHR42718">
    <property type="entry name" value="MAJOR FACILITATOR SUPERFAMILY MULTIDRUG TRANSPORTER MFSC"/>
    <property type="match status" value="1"/>
</dbReference>
<dbReference type="EMBL" id="MKGQ01000043">
    <property type="protein sequence ID" value="OKP00015.1"/>
    <property type="molecule type" value="Genomic_DNA"/>
</dbReference>
<protein>
    <submittedName>
        <fullName evidence="8">Bicyclomycin/multidrug efflux system</fullName>
    </submittedName>
</protein>
<dbReference type="RefSeq" id="WP_074025043.1">
    <property type="nucleotide sequence ID" value="NZ_CAWNAG010000151.1"/>
</dbReference>
<accession>A0A1Q5TII3</accession>
<evidence type="ECO:0000256" key="2">
    <source>
        <dbReference type="ARBA" id="ARBA00022448"/>
    </source>
</evidence>
<dbReference type="SUPFAM" id="SSF103473">
    <property type="entry name" value="MFS general substrate transporter"/>
    <property type="match status" value="1"/>
</dbReference>
<keyword evidence="3 6" id="KW-0812">Transmembrane</keyword>
<dbReference type="AlphaFoldDB" id="A0A1Q5TII3"/>
<keyword evidence="4 6" id="KW-1133">Transmembrane helix</keyword>
<evidence type="ECO:0000256" key="6">
    <source>
        <dbReference type="SAM" id="Phobius"/>
    </source>
</evidence>
<feature type="transmembrane region" description="Helical" evidence="6">
    <location>
        <begin position="250"/>
        <end position="270"/>
    </location>
</feature>
<dbReference type="InterPro" id="IPR011701">
    <property type="entry name" value="MFS"/>
</dbReference>
<evidence type="ECO:0000256" key="1">
    <source>
        <dbReference type="ARBA" id="ARBA00004141"/>
    </source>
</evidence>
<organism evidence="8 9">
    <name type="scientific">Xenorhabdus eapokensis</name>
    <dbReference type="NCBI Taxonomy" id="1873482"/>
    <lineage>
        <taxon>Bacteria</taxon>
        <taxon>Pseudomonadati</taxon>
        <taxon>Pseudomonadota</taxon>
        <taxon>Gammaproteobacteria</taxon>
        <taxon>Enterobacterales</taxon>
        <taxon>Morganellaceae</taxon>
        <taxon>Xenorhabdus</taxon>
    </lineage>
</organism>
<reference evidence="8 9" key="1">
    <citation type="submission" date="2016-09" db="EMBL/GenBank/DDBJ databases">
        <title>Xenorhabdus thuongxuanensis sp. nov. and Xenorhabdus eapokensis sp. nov., isolated from Steinernema species.</title>
        <authorList>
            <person name="Kaempfer P."/>
            <person name="Tobias N.J."/>
            <person name="Phan Ke L."/>
            <person name="Bode H.B."/>
            <person name="Glaeser S.P."/>
        </authorList>
    </citation>
    <scope>NUCLEOTIDE SEQUENCE [LARGE SCALE GENOMIC DNA]</scope>
    <source>
        <strain evidence="8 9">DL20</strain>
    </source>
</reference>
<feature type="transmembrane region" description="Helical" evidence="6">
    <location>
        <begin position="44"/>
        <end position="64"/>
    </location>
</feature>
<feature type="transmembrane region" description="Helical" evidence="6">
    <location>
        <begin position="212"/>
        <end position="230"/>
    </location>
</feature>
<feature type="transmembrane region" description="Helical" evidence="6">
    <location>
        <begin position="134"/>
        <end position="158"/>
    </location>
</feature>
<feature type="transmembrane region" description="Helical" evidence="6">
    <location>
        <begin position="164"/>
        <end position="182"/>
    </location>
</feature>
<feature type="transmembrane region" description="Helical" evidence="6">
    <location>
        <begin position="76"/>
        <end position="94"/>
    </location>
</feature>
<feature type="transmembrane region" description="Helical" evidence="6">
    <location>
        <begin position="342"/>
        <end position="363"/>
    </location>
</feature>
<evidence type="ECO:0000313" key="8">
    <source>
        <dbReference type="EMBL" id="OKP00015.1"/>
    </source>
</evidence>
<keyword evidence="9" id="KW-1185">Reference proteome</keyword>
<dbReference type="OrthoDB" id="9814303at2"/>
<feature type="transmembrane region" description="Helical" evidence="6">
    <location>
        <begin position="282"/>
        <end position="300"/>
    </location>
</feature>
<dbReference type="Pfam" id="PF07690">
    <property type="entry name" value="MFS_1"/>
    <property type="match status" value="1"/>
</dbReference>
<feature type="transmembrane region" description="Helical" evidence="6">
    <location>
        <begin position="100"/>
        <end position="122"/>
    </location>
</feature>
<evidence type="ECO:0000256" key="3">
    <source>
        <dbReference type="ARBA" id="ARBA00022692"/>
    </source>
</evidence>
<comment type="caution">
    <text evidence="8">The sequence shown here is derived from an EMBL/GenBank/DDBJ whole genome shotgun (WGS) entry which is preliminary data.</text>
</comment>
<evidence type="ECO:0000313" key="9">
    <source>
        <dbReference type="Proteomes" id="UP000186268"/>
    </source>
</evidence>
<sequence length="398" mass="43356">MAQKRNITVQLIWLFPLVIAAPLGLDLCLPGMPMISRELHSLPGMTQWLISGFVLCLSLSQLFFGPMVDQLGAQRVFLYGGAFYTLGSLGVYFADSFSLIIVLRLMQGCGAGAMGVSVLASIPLRFQGAVIGKVFSILNGVISLVPVLAPIIGGVLVVNYGWRSTFYVLGVFTLLCCFLALWKPLLEGCQDFVFQPETVFSGYLKVLRHPEFLLGCFASSLGFASQLIFFSSSPVVLIEMLHIPVDRFGYYFSVNAVAITAGSLLTAKFLGLVKATKMLNSGALLLLLAMIGFVLTVYLFKISVWPYLISATLGSLGFAILIGTGAAIALSPFTHLAGRASAMMAAIQMSFSSLIAWLVMTYWSSDWRAMIIAYFLLSIAIWILLYVYKINNLVMNTD</sequence>
<name>A0A1Q5TII3_9GAMM</name>
<dbReference type="GO" id="GO:0022857">
    <property type="term" value="F:transmembrane transporter activity"/>
    <property type="evidence" value="ECO:0007669"/>
    <property type="project" value="InterPro"/>
</dbReference>
<dbReference type="Proteomes" id="UP000186268">
    <property type="component" value="Unassembled WGS sequence"/>
</dbReference>
<dbReference type="STRING" id="1873482.Xedl_03485"/>
<feature type="transmembrane region" description="Helical" evidence="6">
    <location>
        <begin position="369"/>
        <end position="388"/>
    </location>
</feature>
<proteinExistence type="predicted"/>
<dbReference type="GO" id="GO:0016020">
    <property type="term" value="C:membrane"/>
    <property type="evidence" value="ECO:0007669"/>
    <property type="project" value="UniProtKB-SubCell"/>
</dbReference>
<comment type="subcellular location">
    <subcellularLocation>
        <location evidence="1">Membrane</location>
        <topology evidence="1">Multi-pass membrane protein</topology>
    </subcellularLocation>
</comment>
<dbReference type="InterPro" id="IPR020846">
    <property type="entry name" value="MFS_dom"/>
</dbReference>
<feature type="transmembrane region" description="Helical" evidence="6">
    <location>
        <begin position="306"/>
        <end position="330"/>
    </location>
</feature>
<dbReference type="PROSITE" id="PS50850">
    <property type="entry name" value="MFS"/>
    <property type="match status" value="1"/>
</dbReference>
<feature type="domain" description="Major facilitator superfamily (MFS) profile" evidence="7">
    <location>
        <begin position="8"/>
        <end position="392"/>
    </location>
</feature>
<dbReference type="CDD" id="cd17320">
    <property type="entry name" value="MFS_MdfA_MDR_like"/>
    <property type="match status" value="1"/>
</dbReference>
<keyword evidence="5 6" id="KW-0472">Membrane</keyword>
<evidence type="ECO:0000256" key="5">
    <source>
        <dbReference type="ARBA" id="ARBA00023136"/>
    </source>
</evidence>
<dbReference type="InterPro" id="IPR036259">
    <property type="entry name" value="MFS_trans_sf"/>
</dbReference>
<keyword evidence="2" id="KW-0813">Transport</keyword>
<evidence type="ECO:0000259" key="7">
    <source>
        <dbReference type="PROSITE" id="PS50850"/>
    </source>
</evidence>
<dbReference type="Gene3D" id="1.20.1720.10">
    <property type="entry name" value="Multidrug resistance protein D"/>
    <property type="match status" value="1"/>
</dbReference>
<gene>
    <name evidence="8" type="ORF">Xedl_03485</name>
</gene>